<protein>
    <recommendedName>
        <fullName evidence="8">Transposase IS4-like domain-containing protein</fullName>
    </recommendedName>
</protein>
<keyword evidence="4" id="KW-0233">DNA recombination</keyword>
<dbReference type="NCBIfam" id="NF033592">
    <property type="entry name" value="transpos_IS4_1"/>
    <property type="match status" value="1"/>
</dbReference>
<evidence type="ECO:0000256" key="4">
    <source>
        <dbReference type="ARBA" id="ARBA00023172"/>
    </source>
</evidence>
<dbReference type="SUPFAM" id="SSF53098">
    <property type="entry name" value="Ribonuclease H-like"/>
    <property type="match status" value="1"/>
</dbReference>
<sequence length="387" mass="45500">MASKSYVFAQFLSLLSRYEFQRVVNKYRGDYRTKNFKCWDQMACMVLAHIRQENSLRDIDIVLNVHASKLYHIGIKQCPKSTFADANERRDYRIYEEFAKSLMHRARREYAQTELASEVDNAVYALDASIIDLTLSLFPWAKFRKTKGAIKLHAMIDLRGNIPAFLTITDGKVHDIKAAPMVTIEPEGIYVVDKGYVDFTWLWSVHKTGAFFVTRLKKSINWTRVISHPVDKSLGLRCDQEVLLSSQRLKNLYPNRLRRISFRDETQNRTLVFLTNNFILPSETIATLYKARWEIELFFKWIKQNLRVKTFYGTSPNAVKIQIWIAMIVYLKLAILKERYHLEPSLSKLLHFLEVNLFERKPLINVFQTNTRAAHKYKDIQLKLFNI</sequence>
<evidence type="ECO:0000256" key="1">
    <source>
        <dbReference type="ARBA" id="ARBA00010075"/>
    </source>
</evidence>
<feature type="domain" description="DUF4372" evidence="6">
    <location>
        <begin position="5"/>
        <end position="76"/>
    </location>
</feature>
<dbReference type="InterPro" id="IPR002559">
    <property type="entry name" value="Transposase_11"/>
</dbReference>
<dbReference type="InterPro" id="IPR047952">
    <property type="entry name" value="Transpos_IS4"/>
</dbReference>
<dbReference type="Pfam" id="PF01609">
    <property type="entry name" value="DDE_Tnp_1"/>
    <property type="match status" value="1"/>
</dbReference>
<dbReference type="AlphaFoldDB" id="A0A382EAP3"/>
<dbReference type="PANTHER" id="PTHR33258">
    <property type="entry name" value="TRANSPOSASE INSL FOR INSERTION SEQUENCE ELEMENT IS186A-RELATED"/>
    <property type="match status" value="1"/>
</dbReference>
<feature type="domain" description="Transposase IS4-like" evidence="5">
    <location>
        <begin position="123"/>
        <end position="331"/>
    </location>
</feature>
<dbReference type="Pfam" id="PF14294">
    <property type="entry name" value="DUF4372"/>
    <property type="match status" value="1"/>
</dbReference>
<keyword evidence="2" id="KW-0815">Transposition</keyword>
<dbReference type="InterPro" id="IPR012337">
    <property type="entry name" value="RNaseH-like_sf"/>
</dbReference>
<proteinExistence type="inferred from homology"/>
<dbReference type="GO" id="GO:0003677">
    <property type="term" value="F:DNA binding"/>
    <property type="evidence" value="ECO:0007669"/>
    <property type="project" value="UniProtKB-KW"/>
</dbReference>
<reference evidence="7" key="1">
    <citation type="submission" date="2018-05" db="EMBL/GenBank/DDBJ databases">
        <authorList>
            <person name="Lanie J.A."/>
            <person name="Ng W.-L."/>
            <person name="Kazmierczak K.M."/>
            <person name="Andrzejewski T.M."/>
            <person name="Davidsen T.M."/>
            <person name="Wayne K.J."/>
            <person name="Tettelin H."/>
            <person name="Glass J.I."/>
            <person name="Rusch D."/>
            <person name="Podicherti R."/>
            <person name="Tsui H.-C.T."/>
            <person name="Winkler M.E."/>
        </authorList>
    </citation>
    <scope>NUCLEOTIDE SEQUENCE</scope>
</reference>
<evidence type="ECO:0008006" key="8">
    <source>
        <dbReference type="Google" id="ProtNLM"/>
    </source>
</evidence>
<keyword evidence="3" id="KW-0238">DNA-binding</keyword>
<dbReference type="InterPro" id="IPR025399">
    <property type="entry name" value="DUF4372"/>
</dbReference>
<accession>A0A382EAP3</accession>
<name>A0A382EAP3_9ZZZZ</name>
<dbReference type="GO" id="GO:0006313">
    <property type="term" value="P:DNA transposition"/>
    <property type="evidence" value="ECO:0007669"/>
    <property type="project" value="InterPro"/>
</dbReference>
<organism evidence="7">
    <name type="scientific">marine metagenome</name>
    <dbReference type="NCBI Taxonomy" id="408172"/>
    <lineage>
        <taxon>unclassified sequences</taxon>
        <taxon>metagenomes</taxon>
        <taxon>ecological metagenomes</taxon>
    </lineage>
</organism>
<dbReference type="PANTHER" id="PTHR33258:SF1">
    <property type="entry name" value="TRANSPOSASE INSL FOR INSERTION SEQUENCE ELEMENT IS186A-RELATED"/>
    <property type="match status" value="1"/>
</dbReference>
<evidence type="ECO:0000256" key="3">
    <source>
        <dbReference type="ARBA" id="ARBA00023125"/>
    </source>
</evidence>
<dbReference type="EMBL" id="UINC01043534">
    <property type="protein sequence ID" value="SVB47700.1"/>
    <property type="molecule type" value="Genomic_DNA"/>
</dbReference>
<comment type="similarity">
    <text evidence="1">Belongs to the transposase 11 family.</text>
</comment>
<evidence type="ECO:0000256" key="2">
    <source>
        <dbReference type="ARBA" id="ARBA00022578"/>
    </source>
</evidence>
<gene>
    <name evidence="7" type="ORF">METZ01_LOCUS200554</name>
</gene>
<evidence type="ECO:0000259" key="5">
    <source>
        <dbReference type="Pfam" id="PF01609"/>
    </source>
</evidence>
<evidence type="ECO:0000259" key="6">
    <source>
        <dbReference type="Pfam" id="PF14294"/>
    </source>
</evidence>
<dbReference type="GO" id="GO:0004803">
    <property type="term" value="F:transposase activity"/>
    <property type="evidence" value="ECO:0007669"/>
    <property type="project" value="InterPro"/>
</dbReference>
<evidence type="ECO:0000313" key="7">
    <source>
        <dbReference type="EMBL" id="SVB47700.1"/>
    </source>
</evidence>